<dbReference type="InterPro" id="IPR000210">
    <property type="entry name" value="BTB/POZ_dom"/>
</dbReference>
<keyword evidence="8" id="KW-0804">Transcription</keyword>
<dbReference type="PROSITE" id="PS50097">
    <property type="entry name" value="BTB"/>
    <property type="match status" value="1"/>
</dbReference>
<organism evidence="11 12">
    <name type="scientific">Cordylochernes scorpioides</name>
    <dbReference type="NCBI Taxonomy" id="51811"/>
    <lineage>
        <taxon>Eukaryota</taxon>
        <taxon>Metazoa</taxon>
        <taxon>Ecdysozoa</taxon>
        <taxon>Arthropoda</taxon>
        <taxon>Chelicerata</taxon>
        <taxon>Arachnida</taxon>
        <taxon>Pseudoscorpiones</taxon>
        <taxon>Cheliferoidea</taxon>
        <taxon>Chernetidae</taxon>
        <taxon>Cordylochernes</taxon>
    </lineage>
</organism>
<evidence type="ECO:0000256" key="2">
    <source>
        <dbReference type="ARBA" id="ARBA00022723"/>
    </source>
</evidence>
<evidence type="ECO:0000256" key="9">
    <source>
        <dbReference type="ARBA" id="ARBA00023242"/>
    </source>
</evidence>
<evidence type="ECO:0000256" key="1">
    <source>
        <dbReference type="ARBA" id="ARBA00004123"/>
    </source>
</evidence>
<evidence type="ECO:0000256" key="6">
    <source>
        <dbReference type="ARBA" id="ARBA00023015"/>
    </source>
</evidence>
<keyword evidence="3" id="KW-0677">Repeat</keyword>
<evidence type="ECO:0000313" key="12">
    <source>
        <dbReference type="Proteomes" id="UP001235939"/>
    </source>
</evidence>
<name>A0ABY6K109_9ARAC</name>
<comment type="subcellular location">
    <subcellularLocation>
        <location evidence="1">Nucleus</location>
    </subcellularLocation>
</comment>
<evidence type="ECO:0000256" key="3">
    <source>
        <dbReference type="ARBA" id="ARBA00022737"/>
    </source>
</evidence>
<keyword evidence="6" id="KW-0805">Transcription regulation</keyword>
<dbReference type="SMART" id="SM00225">
    <property type="entry name" value="BTB"/>
    <property type="match status" value="1"/>
</dbReference>
<evidence type="ECO:0000313" key="11">
    <source>
        <dbReference type="EMBL" id="UYV61558.1"/>
    </source>
</evidence>
<sequence>MSALGKDSLYLKSGLEAFKGGSDVHNGDSEFDDNVAAIVASQKGQGENPWLESSLDPYIADSRPPLLPSIGQGNPPHFQMMGSTAPMWKDAPSSTCIHHARLGEHTVQLWIKSHMTDIVVRVKDRCFLAHKAVLTCYCPFFQKNLLAPGRLEVQDNDGWVVQVELQNVSGSAFEILLSYMYTGRLQLTCNNLGDVFRASRLLQMKDITHICAQVWQAMRGLEEENNIFKTGGQAALHTQDSGYCCCCDGDAWRHLRLFFGHDNNNIIIIPSTRGTGHDNHVCVSQILQLESMECVQILSGKIGGVVSALYLYVTAKKLNISHACQRAFRVITSRFMEVTESIEFMLLDVCYICDILGADTIGTHRYLSFLPVSLIIPYFFIPSTRGAGNGNHGG</sequence>
<gene>
    <name evidence="11" type="ORF">LAZ67_1005291</name>
</gene>
<dbReference type="PANTHER" id="PTHR46105">
    <property type="entry name" value="AGAP004733-PA"/>
    <property type="match status" value="1"/>
</dbReference>
<keyword evidence="2" id="KW-0479">Metal-binding</keyword>
<dbReference type="InterPro" id="IPR011333">
    <property type="entry name" value="SKP1/BTB/POZ_sf"/>
</dbReference>
<proteinExistence type="predicted"/>
<keyword evidence="9" id="KW-0539">Nucleus</keyword>
<keyword evidence="7" id="KW-0238">DNA-binding</keyword>
<evidence type="ECO:0000256" key="5">
    <source>
        <dbReference type="ARBA" id="ARBA00022833"/>
    </source>
</evidence>
<accession>A0ABY6K109</accession>
<protein>
    <recommendedName>
        <fullName evidence="10">BTB domain-containing protein</fullName>
    </recommendedName>
</protein>
<evidence type="ECO:0000256" key="8">
    <source>
        <dbReference type="ARBA" id="ARBA00023163"/>
    </source>
</evidence>
<evidence type="ECO:0000256" key="4">
    <source>
        <dbReference type="ARBA" id="ARBA00022771"/>
    </source>
</evidence>
<keyword evidence="4" id="KW-0863">Zinc-finger</keyword>
<evidence type="ECO:0000256" key="7">
    <source>
        <dbReference type="ARBA" id="ARBA00023125"/>
    </source>
</evidence>
<keyword evidence="12" id="KW-1185">Reference proteome</keyword>
<dbReference type="InterPro" id="IPR050457">
    <property type="entry name" value="ZnFinger_BTB_dom_contain"/>
</dbReference>
<keyword evidence="5" id="KW-0862">Zinc</keyword>
<dbReference type="Proteomes" id="UP001235939">
    <property type="component" value="Chromosome 01"/>
</dbReference>
<dbReference type="CDD" id="cd18186">
    <property type="entry name" value="BTB_POZ_ZBTB_KLHL-like"/>
    <property type="match status" value="1"/>
</dbReference>
<dbReference type="Gene3D" id="3.30.710.10">
    <property type="entry name" value="Potassium Channel Kv1.1, Chain A"/>
    <property type="match status" value="1"/>
</dbReference>
<dbReference type="EMBL" id="CP092863">
    <property type="protein sequence ID" value="UYV61558.1"/>
    <property type="molecule type" value="Genomic_DNA"/>
</dbReference>
<dbReference type="SUPFAM" id="SSF54695">
    <property type="entry name" value="POZ domain"/>
    <property type="match status" value="1"/>
</dbReference>
<feature type="domain" description="BTB" evidence="10">
    <location>
        <begin position="116"/>
        <end position="189"/>
    </location>
</feature>
<evidence type="ECO:0000259" key="10">
    <source>
        <dbReference type="PROSITE" id="PS50097"/>
    </source>
</evidence>
<reference evidence="11 12" key="1">
    <citation type="submission" date="2022-01" db="EMBL/GenBank/DDBJ databases">
        <title>A chromosomal length assembly of Cordylochernes scorpioides.</title>
        <authorList>
            <person name="Zeh D."/>
            <person name="Zeh J."/>
        </authorList>
    </citation>
    <scope>NUCLEOTIDE SEQUENCE [LARGE SCALE GENOMIC DNA]</scope>
    <source>
        <strain evidence="11">IN4F17</strain>
        <tissue evidence="11">Whole Body</tissue>
    </source>
</reference>
<dbReference type="PANTHER" id="PTHR46105:SF5">
    <property type="entry name" value="ZINC FINGER AND BTB DOMAIN-CONTAINING PROTEIN 44 ISOFORM X1"/>
    <property type="match status" value="1"/>
</dbReference>
<dbReference type="CDD" id="cd14733">
    <property type="entry name" value="BACK"/>
    <property type="match status" value="1"/>
</dbReference>
<dbReference type="Pfam" id="PF00651">
    <property type="entry name" value="BTB"/>
    <property type="match status" value="1"/>
</dbReference>